<comment type="caution">
    <text evidence="2">The sequence shown here is derived from an EMBL/GenBank/DDBJ whole genome shotgun (WGS) entry which is preliminary data.</text>
</comment>
<dbReference type="STRING" id="1182541.W9ZFH6"/>
<protein>
    <submittedName>
        <fullName evidence="2">Uncharacterized protein</fullName>
    </submittedName>
</protein>
<dbReference type="eggNOG" id="KOG4498">
    <property type="taxonomic scope" value="Eukaryota"/>
</dbReference>
<dbReference type="InterPro" id="IPR032801">
    <property type="entry name" value="PXL2A/B/C"/>
</dbReference>
<evidence type="ECO:0000313" key="2">
    <source>
        <dbReference type="EMBL" id="EXJ93274.1"/>
    </source>
</evidence>
<accession>W9ZFH6</accession>
<dbReference type="HOGENOM" id="CLU_018496_0_0_1"/>
<reference evidence="2 3" key="1">
    <citation type="submission" date="2013-03" db="EMBL/GenBank/DDBJ databases">
        <title>The Genome Sequence of Capronia coronata CBS 617.96.</title>
        <authorList>
            <consortium name="The Broad Institute Genomics Platform"/>
            <person name="Cuomo C."/>
            <person name="de Hoog S."/>
            <person name="Gorbushina A."/>
            <person name="Walker B."/>
            <person name="Young S.K."/>
            <person name="Zeng Q."/>
            <person name="Gargeya S."/>
            <person name="Fitzgerald M."/>
            <person name="Haas B."/>
            <person name="Abouelleil A."/>
            <person name="Allen A.W."/>
            <person name="Alvarado L."/>
            <person name="Arachchi H.M."/>
            <person name="Berlin A.M."/>
            <person name="Chapman S.B."/>
            <person name="Gainer-Dewar J."/>
            <person name="Goldberg J."/>
            <person name="Griggs A."/>
            <person name="Gujja S."/>
            <person name="Hansen M."/>
            <person name="Howarth C."/>
            <person name="Imamovic A."/>
            <person name="Ireland A."/>
            <person name="Larimer J."/>
            <person name="McCowan C."/>
            <person name="Murphy C."/>
            <person name="Pearson M."/>
            <person name="Poon T.W."/>
            <person name="Priest M."/>
            <person name="Roberts A."/>
            <person name="Saif S."/>
            <person name="Shea T."/>
            <person name="Sisk P."/>
            <person name="Sykes S."/>
            <person name="Wortman J."/>
            <person name="Nusbaum C."/>
            <person name="Birren B."/>
        </authorList>
    </citation>
    <scope>NUCLEOTIDE SEQUENCE [LARGE SCALE GENOMIC DNA]</scope>
    <source>
        <strain evidence="2 3">CBS 617.96</strain>
    </source>
</reference>
<feature type="compositionally biased region" description="Basic and acidic residues" evidence="1">
    <location>
        <begin position="311"/>
        <end position="324"/>
    </location>
</feature>
<dbReference type="EMBL" id="AMWN01000002">
    <property type="protein sequence ID" value="EXJ93274.1"/>
    <property type="molecule type" value="Genomic_DNA"/>
</dbReference>
<dbReference type="AlphaFoldDB" id="W9ZFH6"/>
<dbReference type="GeneID" id="19156567"/>
<dbReference type="Proteomes" id="UP000019484">
    <property type="component" value="Unassembled WGS sequence"/>
</dbReference>
<feature type="region of interest" description="Disordered" evidence="1">
    <location>
        <begin position="311"/>
        <end position="398"/>
    </location>
</feature>
<dbReference type="Pfam" id="PF13911">
    <property type="entry name" value="AhpC-TSA_2"/>
    <property type="match status" value="1"/>
</dbReference>
<name>W9ZFH6_9EURO</name>
<proteinExistence type="predicted"/>
<feature type="region of interest" description="Disordered" evidence="1">
    <location>
        <begin position="204"/>
        <end position="223"/>
    </location>
</feature>
<evidence type="ECO:0000256" key="1">
    <source>
        <dbReference type="SAM" id="MobiDB-lite"/>
    </source>
</evidence>
<dbReference type="PANTHER" id="PTHR28630:SF3">
    <property type="entry name" value="PEROXIREDOXIN-LIKE 2C"/>
    <property type="match status" value="1"/>
</dbReference>
<feature type="compositionally biased region" description="Low complexity" evidence="1">
    <location>
        <begin position="459"/>
        <end position="477"/>
    </location>
</feature>
<feature type="compositionally biased region" description="Polar residues" evidence="1">
    <location>
        <begin position="352"/>
        <end position="365"/>
    </location>
</feature>
<feature type="region of interest" description="Disordered" evidence="1">
    <location>
        <begin position="436"/>
        <end position="503"/>
    </location>
</feature>
<dbReference type="PANTHER" id="PTHR28630">
    <property type="match status" value="1"/>
</dbReference>
<keyword evidence="3" id="KW-1185">Reference proteome</keyword>
<feature type="compositionally biased region" description="Basic residues" evidence="1">
    <location>
        <begin position="325"/>
        <end position="335"/>
    </location>
</feature>
<sequence>MAVESNATPAAVKEAFEQEIYSSDGTGVRFGSLFGSVDTSEPVEERVLVIFIRHFFCGNCQEYVRRLSCPESPFHPSQRLANDICANPTKNGSKPVSHPPPSVIIVGPGLPSLIRSYTDLTQCPFPVYADPSTRLYDILGMHRTLSLGNKAPEYIQRSLLSSAVKSAWQVVKRVWSGDAMGGGNWEVNGGEFLFARHDGGRVCTTHDPPKSDLPSRRSNRRTGWASGSAIHGLGWEVSWCHRMLNSRDHTELVDLQHHTCSTISPIHIHARVDSPPQSILVRGKHHVQLEIKSQGYSSQCLGSCPGPDIPRFRNEAPIDHDSPRPRSRLHGRLRSRSQTTSLRRAGTLPVPTGTTTSMRLESPASTVLFMGTQPPHTSSTIEEGEERGELPPRKSLTASTVDRVGVLVRAKSMSNRAARSGTKTPIGGIFRTASRATSLVHSRRRPQSNAGFQSDPDPDNSNISRSSSSLPSRLDTPSKARPKSSPRGHAHKRTRTFSFSKPGMNRGEVKIGDNGVMLVNGVEFINVISVKARIERVDSGIRHVDFDRSVR</sequence>
<evidence type="ECO:0000313" key="3">
    <source>
        <dbReference type="Proteomes" id="UP000019484"/>
    </source>
</evidence>
<organism evidence="2 3">
    <name type="scientific">Capronia coronata CBS 617.96</name>
    <dbReference type="NCBI Taxonomy" id="1182541"/>
    <lineage>
        <taxon>Eukaryota</taxon>
        <taxon>Fungi</taxon>
        <taxon>Dikarya</taxon>
        <taxon>Ascomycota</taxon>
        <taxon>Pezizomycotina</taxon>
        <taxon>Eurotiomycetes</taxon>
        <taxon>Chaetothyriomycetidae</taxon>
        <taxon>Chaetothyriales</taxon>
        <taxon>Herpotrichiellaceae</taxon>
        <taxon>Capronia</taxon>
    </lineage>
</organism>
<dbReference type="OrthoDB" id="40334at2759"/>
<gene>
    <name evidence="2" type="ORF">A1O1_01666</name>
</gene>
<dbReference type="RefSeq" id="XP_007720768.1">
    <property type="nucleotide sequence ID" value="XM_007722578.1"/>
</dbReference>
<feature type="compositionally biased region" description="Basic residues" evidence="1">
    <location>
        <begin position="480"/>
        <end position="495"/>
    </location>
</feature>